<keyword evidence="2" id="KW-1185">Reference proteome</keyword>
<dbReference type="EMBL" id="KT595939">
    <property type="protein sequence ID" value="ALE14739.1"/>
    <property type="molecule type" value="Genomic_DNA"/>
</dbReference>
<dbReference type="Proteomes" id="UP000152314">
    <property type="component" value="Segment"/>
</dbReference>
<accession>A0A0M5L1U4</accession>
<reference evidence="1 2" key="1">
    <citation type="journal article" date="2015" name="Genome Announc.">
        <title>First Complete Genome Sequence of Felis catus Gammaherpesvirus 1.</title>
        <authorList>
            <person name="Troyer R.M."/>
            <person name="Lee J.S."/>
            <person name="Vuyisich M."/>
            <person name="Chain P."/>
            <person name="Lo C.C."/>
            <person name="Kronmiller B."/>
            <person name="Bracha S."/>
            <person name="Avery A.C."/>
            <person name="VandeWoude S."/>
        </authorList>
    </citation>
    <scope>NUCLEOTIDE SEQUENCE [LARGE SCALE GENOMIC DNA]</scope>
    <source>
        <strain evidence="1">31286</strain>
    </source>
</reference>
<protein>
    <submittedName>
        <fullName evidence="1">F17</fullName>
    </submittedName>
</protein>
<dbReference type="RefSeq" id="YP_009173904.1">
    <property type="nucleotide sequence ID" value="NC_028099.1"/>
</dbReference>
<organism evidence="1 2">
    <name type="scientific">Felid gammaherpesvirus 1</name>
    <dbReference type="NCBI Taxonomy" id="2560468"/>
    <lineage>
        <taxon>Viruses</taxon>
        <taxon>Duplodnaviria</taxon>
        <taxon>Heunggongvirae</taxon>
        <taxon>Peploviricota</taxon>
        <taxon>Herviviricetes</taxon>
        <taxon>Herpesvirales</taxon>
        <taxon>Orthoherpesviridae</taxon>
        <taxon>Gammaherpesvirinae</taxon>
        <taxon>Percavirus</taxon>
        <taxon>Percavirus felidgamma1</taxon>
    </lineage>
</organism>
<evidence type="ECO:0000313" key="1">
    <source>
        <dbReference type="EMBL" id="ALE14739.1"/>
    </source>
</evidence>
<proteinExistence type="predicted"/>
<evidence type="ECO:0000313" key="2">
    <source>
        <dbReference type="Proteomes" id="UP000152314"/>
    </source>
</evidence>
<name>A0A0M5L1U4_9GAMA</name>
<dbReference type="GeneID" id="26100418"/>
<dbReference type="KEGG" id="vg:26100418"/>
<sequence length="433" mass="49881">MWYLFVLALTFQHANAEDNGENILGEVTGVSTNFKVKSLRLEVGLWTSMFCDISYYGRLIVSTDISNRTWIVKIPVSFEKHFIPHQILKETLYFYLDGKDFSLYKHVILADGENSILTKVFGINDQFNVNVTTDSLFLNIQGILTHMPVYIFRFVSYKSGIVSCQRFVVNSIEHKKLSDVYVFFWNINGIVMDINSRAFVNKTGNITVLEKLDHDDCMTRVILRCDKWLSRDLKNITYMYTMKKEKMFNSSCLLNNYAQSASICVLFDLIKNRPLEKLTLNVTSFANMCKNSITDSDFRCGVSFPIQSDGYVINIISSLGSQIHIFSSVYMKESLDKVWSGSFYPLSIKIDPGATLLVYISVYDKNSLVEEGYWNIKTIKGNIRFIRAHSILPNVNMTLGTHGEFTLYALKEYTYVVSLMSDYVKEKYNFVRH</sequence>